<dbReference type="PANTHER" id="PTHR46553">
    <property type="entry name" value="ADENINE NUCLEOTIDE ALPHA HYDROLASES-LIKE SUPERFAMILY PROTEIN"/>
    <property type="match status" value="1"/>
</dbReference>
<feature type="domain" description="UspA" evidence="2">
    <location>
        <begin position="7"/>
        <end position="146"/>
    </location>
</feature>
<gene>
    <name evidence="3" type="ORF">GCM10010315_10380</name>
</gene>
<dbReference type="PRINTS" id="PR01438">
    <property type="entry name" value="UNVRSLSTRESS"/>
</dbReference>
<protein>
    <submittedName>
        <fullName evidence="3">Universal stress protein</fullName>
    </submittedName>
</protein>
<sequence length="291" mass="30516">MRVSGPVLVDVTRTAVSPHAVAWAADEAAWRGLPLHLVHAQEWPTGKPPHGGPGQELPHWATHFRAGGEALLQRAMEAALMRHRELELVPSLVAGRRVHVLREAAESAGMLVLGARRYTGVDTLFAPGDKSDALIGHLACPVVLVPEPAAGLPADAPVVVGVDGSPASDLAVALAFEEAALAGTGLVAVDVRRPRDAELPEFLDESRLVLSEALAGHCAQYPEVQVRHEVLTGDPAGMLASAARRARCLVVGARGRGGFRGMLAGSTSRTLAHRTDCPLIVAPPPQATGHR</sequence>
<feature type="domain" description="UspA" evidence="2">
    <location>
        <begin position="158"/>
        <end position="282"/>
    </location>
</feature>
<evidence type="ECO:0000259" key="2">
    <source>
        <dbReference type="Pfam" id="PF00582"/>
    </source>
</evidence>
<evidence type="ECO:0000256" key="1">
    <source>
        <dbReference type="ARBA" id="ARBA00008791"/>
    </source>
</evidence>
<dbReference type="PANTHER" id="PTHR46553:SF3">
    <property type="entry name" value="ADENINE NUCLEOTIDE ALPHA HYDROLASES-LIKE SUPERFAMILY PROTEIN"/>
    <property type="match status" value="1"/>
</dbReference>
<accession>A0ABN3TM20</accession>
<dbReference type="Pfam" id="PF00582">
    <property type="entry name" value="Usp"/>
    <property type="match status" value="2"/>
</dbReference>
<dbReference type="Gene3D" id="3.40.50.620">
    <property type="entry name" value="HUPs"/>
    <property type="match status" value="2"/>
</dbReference>
<reference evidence="3 4" key="1">
    <citation type="journal article" date="2019" name="Int. J. Syst. Evol. Microbiol.">
        <title>The Global Catalogue of Microorganisms (GCM) 10K type strain sequencing project: providing services to taxonomists for standard genome sequencing and annotation.</title>
        <authorList>
            <consortium name="The Broad Institute Genomics Platform"/>
            <consortium name="The Broad Institute Genome Sequencing Center for Infectious Disease"/>
            <person name="Wu L."/>
            <person name="Ma J."/>
        </authorList>
    </citation>
    <scope>NUCLEOTIDE SEQUENCE [LARGE SCALE GENOMIC DNA]</scope>
    <source>
        <strain evidence="3 4">JCM 4542</strain>
    </source>
</reference>
<comment type="similarity">
    <text evidence="1">Belongs to the universal stress protein A family.</text>
</comment>
<dbReference type="SUPFAM" id="SSF52402">
    <property type="entry name" value="Adenine nucleotide alpha hydrolases-like"/>
    <property type="match status" value="2"/>
</dbReference>
<dbReference type="InterPro" id="IPR014729">
    <property type="entry name" value="Rossmann-like_a/b/a_fold"/>
</dbReference>
<evidence type="ECO:0000313" key="4">
    <source>
        <dbReference type="Proteomes" id="UP001500886"/>
    </source>
</evidence>
<dbReference type="EMBL" id="BAAASL010000003">
    <property type="protein sequence ID" value="GAA2710452.1"/>
    <property type="molecule type" value="Genomic_DNA"/>
</dbReference>
<dbReference type="Proteomes" id="UP001500886">
    <property type="component" value="Unassembled WGS sequence"/>
</dbReference>
<dbReference type="InterPro" id="IPR006016">
    <property type="entry name" value="UspA"/>
</dbReference>
<organism evidence="3 4">
    <name type="scientific">Streptomyces luteosporeus</name>
    <dbReference type="NCBI Taxonomy" id="173856"/>
    <lineage>
        <taxon>Bacteria</taxon>
        <taxon>Bacillati</taxon>
        <taxon>Actinomycetota</taxon>
        <taxon>Actinomycetes</taxon>
        <taxon>Kitasatosporales</taxon>
        <taxon>Streptomycetaceae</taxon>
        <taxon>Streptomyces</taxon>
    </lineage>
</organism>
<comment type="caution">
    <text evidence="3">The sequence shown here is derived from an EMBL/GenBank/DDBJ whole genome shotgun (WGS) entry which is preliminary data.</text>
</comment>
<dbReference type="InterPro" id="IPR006015">
    <property type="entry name" value="Universal_stress_UspA"/>
</dbReference>
<keyword evidence="4" id="KW-1185">Reference proteome</keyword>
<proteinExistence type="inferred from homology"/>
<evidence type="ECO:0000313" key="3">
    <source>
        <dbReference type="EMBL" id="GAA2710452.1"/>
    </source>
</evidence>
<name>A0ABN3TM20_9ACTN</name>